<proteinExistence type="predicted"/>
<evidence type="ECO:0000259" key="1">
    <source>
        <dbReference type="Pfam" id="PF04432"/>
    </source>
</evidence>
<feature type="domain" description="Coenzyme F420 hydrogenase/dehydrogenase beta subunit C-terminal" evidence="1">
    <location>
        <begin position="106"/>
        <end position="274"/>
    </location>
</feature>
<dbReference type="Proteomes" id="UP000095185">
    <property type="component" value="Chromosome"/>
</dbReference>
<dbReference type="PANTHER" id="PTHR43193">
    <property type="match status" value="1"/>
</dbReference>
<dbReference type="Pfam" id="PF04432">
    <property type="entry name" value="FrhB_FdhB_C"/>
    <property type="match status" value="1"/>
</dbReference>
<protein>
    <recommendedName>
        <fullName evidence="1">Coenzyme F420 hydrogenase/dehydrogenase beta subunit C-terminal domain-containing protein</fullName>
    </recommendedName>
</protein>
<keyword evidence="3" id="KW-1185">Reference proteome</keyword>
<evidence type="ECO:0000313" key="2">
    <source>
        <dbReference type="EMBL" id="AOS82747.1"/>
    </source>
</evidence>
<evidence type="ECO:0000313" key="3">
    <source>
        <dbReference type="Proteomes" id="UP000095185"/>
    </source>
</evidence>
<dbReference type="EMBL" id="CP017305">
    <property type="protein sequence ID" value="AOS82747.1"/>
    <property type="molecule type" value="Genomic_DNA"/>
</dbReference>
<sequence>MLTCPVISDVSVERFKAVDVYAGWSLKDSIRTDSSSGGLFSELAEAVMQSGGKVFAATFDKNFKLLHREVVDSTDLAAFRGSKYLQGVCDEVYTQIATYLKQRVPVMFVGLPCQVAGLYGFLGGDNPNLLTCDLVCHGAPSQKIFDDYLLYLKNNGLSGFIGIDFRERQTSGRKTTIIYAKPEKNMWLNGTYDYYQQAFMRNLISRNSCYSCKFARIPRIGDITLGDYWGIGFKKPFFYDITKGVSLVITNSLKGNDILNKYKRLLFLEKRTIDEAVTKNPRVYKASNGDAGERQRFLADLQSMSITHLVQKYRLYPRLSFASRLRSYVKTMLGDRLVNTIRAVLKKRALRRI</sequence>
<dbReference type="InterPro" id="IPR007525">
    <property type="entry name" value="FrhB_FdhB_C"/>
</dbReference>
<dbReference type="KEGG" id="clz:BIU88_00425"/>
<accession>A0A1D8D1X0</accession>
<dbReference type="AlphaFoldDB" id="A0A1D8D1X0"/>
<organism evidence="2 3">
    <name type="scientific">Chlorobaculum limnaeum</name>
    <dbReference type="NCBI Taxonomy" id="274537"/>
    <lineage>
        <taxon>Bacteria</taxon>
        <taxon>Pseudomonadati</taxon>
        <taxon>Chlorobiota</taxon>
        <taxon>Chlorobiia</taxon>
        <taxon>Chlorobiales</taxon>
        <taxon>Chlorobiaceae</taxon>
        <taxon>Chlorobaculum</taxon>
    </lineage>
</organism>
<name>A0A1D8D1X0_CHLLM</name>
<dbReference type="InterPro" id="IPR052977">
    <property type="entry name" value="Polyferredoxin-like_ET"/>
</dbReference>
<reference evidence="2" key="1">
    <citation type="submission" date="2016-09" db="EMBL/GenBank/DDBJ databases">
        <title>Genome sequence of Chlorobaculum limnaeum.</title>
        <authorList>
            <person name="Liu Z."/>
            <person name="Tank M."/>
            <person name="Bryant D.A."/>
        </authorList>
    </citation>
    <scope>NUCLEOTIDE SEQUENCE [LARGE SCALE GENOMIC DNA]</scope>
    <source>
        <strain evidence="2">DSM 1677</strain>
    </source>
</reference>
<gene>
    <name evidence="2" type="ORF">BIU88_00425</name>
</gene>
<dbReference type="STRING" id="274537.BIU88_00425"/>
<dbReference type="PANTHER" id="PTHR43193:SF2">
    <property type="entry name" value="POLYFERREDOXIN PROTEIN FWDF"/>
    <property type="match status" value="1"/>
</dbReference>